<evidence type="ECO:0000256" key="2">
    <source>
        <dbReference type="ARBA" id="ARBA00023157"/>
    </source>
</evidence>
<dbReference type="GO" id="GO:0005507">
    <property type="term" value="F:copper ion binding"/>
    <property type="evidence" value="ECO:0007669"/>
    <property type="project" value="InterPro"/>
</dbReference>
<reference evidence="6" key="1">
    <citation type="submission" date="2021-12" db="EMBL/GenBank/DDBJ databases">
        <authorList>
            <person name="King R."/>
        </authorList>
    </citation>
    <scope>NUCLEOTIDE SEQUENCE</scope>
</reference>
<dbReference type="InterPro" id="IPR000323">
    <property type="entry name" value="Cu2_ascorb_mOase_N"/>
</dbReference>
<dbReference type="GO" id="GO:0016715">
    <property type="term" value="F:oxidoreductase activity, acting on paired donors, with incorporation or reduction of molecular oxygen, reduced ascorbate as one donor, and incorporation of one atom of oxygen"/>
    <property type="evidence" value="ECO:0007669"/>
    <property type="project" value="InterPro"/>
</dbReference>
<accession>A0A9N9RIE9</accession>
<keyword evidence="1" id="KW-0732">Signal</keyword>
<evidence type="ECO:0000259" key="4">
    <source>
        <dbReference type="Pfam" id="PF01082"/>
    </source>
</evidence>
<evidence type="ECO:0000313" key="7">
    <source>
        <dbReference type="Proteomes" id="UP001153714"/>
    </source>
</evidence>
<reference evidence="6" key="2">
    <citation type="submission" date="2022-10" db="EMBL/GenBank/DDBJ databases">
        <authorList>
            <consortium name="ENA_rothamsted_submissions"/>
            <consortium name="culmorum"/>
            <person name="King R."/>
        </authorList>
    </citation>
    <scope>NUCLEOTIDE SEQUENCE</scope>
</reference>
<feature type="domain" description="Copper type II ascorbate-dependent monooxygenase N-terminal" evidence="4">
    <location>
        <begin position="2"/>
        <end position="86"/>
    </location>
</feature>
<dbReference type="GO" id="GO:0005576">
    <property type="term" value="C:extracellular region"/>
    <property type="evidence" value="ECO:0007669"/>
    <property type="project" value="TreeGrafter"/>
</dbReference>
<dbReference type="PANTHER" id="PTHR10680">
    <property type="entry name" value="PEPTIDYL-GLYCINE ALPHA-AMIDATING MONOOXYGENASE"/>
    <property type="match status" value="1"/>
</dbReference>
<dbReference type="AlphaFoldDB" id="A0A9N9RIE9"/>
<dbReference type="Proteomes" id="UP001153714">
    <property type="component" value="Chromosome 9"/>
</dbReference>
<dbReference type="PANTHER" id="PTHR10680:SF14">
    <property type="entry name" value="PEPTIDYL-GLYCINE ALPHA-AMIDATING MONOOXYGENASE"/>
    <property type="match status" value="1"/>
</dbReference>
<evidence type="ECO:0000256" key="3">
    <source>
        <dbReference type="ARBA" id="ARBA00023180"/>
    </source>
</evidence>
<protein>
    <recommendedName>
        <fullName evidence="8">Peptidylglycine monooxygenase</fullName>
    </recommendedName>
</protein>
<dbReference type="InterPro" id="IPR024548">
    <property type="entry name" value="Cu2_monoox_C"/>
</dbReference>
<dbReference type="InterPro" id="IPR008977">
    <property type="entry name" value="PHM/PNGase_F_dom_sf"/>
</dbReference>
<dbReference type="Pfam" id="PF03712">
    <property type="entry name" value="Cu2_monoox_C"/>
    <property type="match status" value="2"/>
</dbReference>
<keyword evidence="2" id="KW-1015">Disulfide bond</keyword>
<dbReference type="OrthoDB" id="10044505at2759"/>
<feature type="domain" description="Copper type II ascorbate-dependent monooxygenase C-terminal" evidence="5">
    <location>
        <begin position="110"/>
        <end position="154"/>
    </location>
</feature>
<proteinExistence type="predicted"/>
<evidence type="ECO:0008006" key="8">
    <source>
        <dbReference type="Google" id="ProtNLM"/>
    </source>
</evidence>
<dbReference type="Pfam" id="PF01082">
    <property type="entry name" value="Cu2_monooxygen"/>
    <property type="match status" value="1"/>
</dbReference>
<dbReference type="EMBL" id="OU893340">
    <property type="protein sequence ID" value="CAG9796972.1"/>
    <property type="molecule type" value="Genomic_DNA"/>
</dbReference>
<sequence>MHTAHHMLLYGCSEPGSNDSVWSCGEMQSNEIDDRYNTASPCRTGSQIVYAWARDAPSLQLPEDVGFLIGKDSAIKYLVLQIHYMHRFPENTFDNSGVFLKYTKTPMRREAGVLLLGTGGVVGARRVEHMETACVLREHKTIHPFAFRTHTHALVDLNCINLNLIESTRSVTIPPGTVVSGYAIRRGPGGDSWRLLGRRSPQLPQMFYPAADAAPVRGGDALAARCTMNNTRAHAVSIGTFAIQPTSKQKWSQGIKTKKISVVSSTNREIALKYIDYTGTARDKSPVYCRCTRRLDHDYHDRSAASNVARQKLRIKIEKRLAALRRRELAIEADHIRKTLIIELETRWSR</sequence>
<dbReference type="Gene3D" id="2.60.120.230">
    <property type="match status" value="1"/>
</dbReference>
<evidence type="ECO:0000259" key="5">
    <source>
        <dbReference type="Pfam" id="PF03712"/>
    </source>
</evidence>
<dbReference type="Gene3D" id="2.60.120.310">
    <property type="entry name" value="Copper type II, ascorbate-dependent monooxygenase, N-terminal domain"/>
    <property type="match status" value="1"/>
</dbReference>
<evidence type="ECO:0000313" key="6">
    <source>
        <dbReference type="EMBL" id="CAG9796972.1"/>
    </source>
</evidence>
<dbReference type="InterPro" id="IPR036939">
    <property type="entry name" value="Cu2_ascorb_mOase_N_sf"/>
</dbReference>
<organism evidence="6 7">
    <name type="scientific">Diatraea saccharalis</name>
    <name type="common">sugarcane borer</name>
    <dbReference type="NCBI Taxonomy" id="40085"/>
    <lineage>
        <taxon>Eukaryota</taxon>
        <taxon>Metazoa</taxon>
        <taxon>Ecdysozoa</taxon>
        <taxon>Arthropoda</taxon>
        <taxon>Hexapoda</taxon>
        <taxon>Insecta</taxon>
        <taxon>Pterygota</taxon>
        <taxon>Neoptera</taxon>
        <taxon>Endopterygota</taxon>
        <taxon>Lepidoptera</taxon>
        <taxon>Glossata</taxon>
        <taxon>Ditrysia</taxon>
        <taxon>Pyraloidea</taxon>
        <taxon>Crambidae</taxon>
        <taxon>Crambinae</taxon>
        <taxon>Diatraea</taxon>
    </lineage>
</organism>
<name>A0A9N9RIE9_9NEOP</name>
<dbReference type="SUPFAM" id="SSF49742">
    <property type="entry name" value="PHM/PNGase F"/>
    <property type="match status" value="2"/>
</dbReference>
<keyword evidence="7" id="KW-1185">Reference proteome</keyword>
<keyword evidence="3" id="KW-0325">Glycoprotein</keyword>
<dbReference type="InterPro" id="IPR014784">
    <property type="entry name" value="Cu2_ascorb_mOase-like_C"/>
</dbReference>
<feature type="domain" description="Copper type II ascorbate-dependent monooxygenase C-terminal" evidence="5">
    <location>
        <begin position="175"/>
        <end position="240"/>
    </location>
</feature>
<evidence type="ECO:0000256" key="1">
    <source>
        <dbReference type="ARBA" id="ARBA00022729"/>
    </source>
</evidence>
<gene>
    <name evidence="6" type="ORF">DIATSA_LOCUS14113</name>
</gene>